<sequence length="403" mass="44950">MSVGRFIGFNTIFLPVFTFILFYSIIQLQPTSPSFRHRSLYLRDDGSFDMLIFSDLHFGEEEHGWGIAQDRKSLAIMNGILDAEDPDFVVINGDLITGENTFRENASSYVDQVVAPLVSRDIPWASTYGNHDSSYNLSREALYESESRYSLSHTQYSDKALGGVTNYHIEVLDRSGRAALILWFLDSQGGSLFQTKGNQTQTKIPGVVSNATVDWLTETHQQLIDRHGRVLPSLLFVHIPPRLFAETQTSESFAPARFPGLNKDYPLSTQHGLGLTDSRLVDALLSLEGLHSIHSGHDHGASWCASRQRPAPKIDQRDHSSDAPIFLCFARHTGQGGYGDWTRGARMLRVTVPEMADGSGDGGHVKGKVEVESWVRLQSMQAISRVSLNETYGQDEYPLEDVE</sequence>
<keyword evidence="1" id="KW-0812">Transmembrane</keyword>
<evidence type="ECO:0000313" key="3">
    <source>
        <dbReference type="EMBL" id="KKF92807.1"/>
    </source>
</evidence>
<comment type="caution">
    <text evidence="3">The sequence shown here is derived from an EMBL/GenBank/DDBJ whole genome shotgun (WGS) entry which is preliminary data.</text>
</comment>
<keyword evidence="1" id="KW-1133">Transmembrane helix</keyword>
<dbReference type="PANTHER" id="PTHR32440:SF11">
    <property type="entry name" value="METALLOPHOSPHOESTERASE DOMAIN-CONTAINING PROTEIN"/>
    <property type="match status" value="1"/>
</dbReference>
<dbReference type="SUPFAM" id="SSF56300">
    <property type="entry name" value="Metallo-dependent phosphatases"/>
    <property type="match status" value="1"/>
</dbReference>
<dbReference type="InterPro" id="IPR004843">
    <property type="entry name" value="Calcineurin-like_PHP"/>
</dbReference>
<dbReference type="Pfam" id="PF00149">
    <property type="entry name" value="Metallophos"/>
    <property type="match status" value="1"/>
</dbReference>
<dbReference type="InterPro" id="IPR029052">
    <property type="entry name" value="Metallo-depent_PP-like"/>
</dbReference>
<dbReference type="CDD" id="cd07383">
    <property type="entry name" value="MPP_Dcr2"/>
    <property type="match status" value="1"/>
</dbReference>
<name>A0A0F8CPX2_CERFI</name>
<dbReference type="PANTHER" id="PTHR32440">
    <property type="entry name" value="PHOSPHATASE DCR2-RELATED-RELATED"/>
    <property type="match status" value="1"/>
</dbReference>
<dbReference type="Gene3D" id="3.60.21.10">
    <property type="match status" value="1"/>
</dbReference>
<dbReference type="Proteomes" id="UP000034841">
    <property type="component" value="Unassembled WGS sequence"/>
</dbReference>
<dbReference type="GO" id="GO:0016788">
    <property type="term" value="F:hydrolase activity, acting on ester bonds"/>
    <property type="evidence" value="ECO:0007669"/>
    <property type="project" value="TreeGrafter"/>
</dbReference>
<organism evidence="3 4">
    <name type="scientific">Ceratocystis fimbriata f. sp. platani</name>
    <dbReference type="NCBI Taxonomy" id="88771"/>
    <lineage>
        <taxon>Eukaryota</taxon>
        <taxon>Fungi</taxon>
        <taxon>Dikarya</taxon>
        <taxon>Ascomycota</taxon>
        <taxon>Pezizomycotina</taxon>
        <taxon>Sordariomycetes</taxon>
        <taxon>Hypocreomycetidae</taxon>
        <taxon>Microascales</taxon>
        <taxon>Ceratocystidaceae</taxon>
        <taxon>Ceratocystis</taxon>
    </lineage>
</organism>
<keyword evidence="4" id="KW-1185">Reference proteome</keyword>
<dbReference type="EMBL" id="LBBL01000318">
    <property type="protein sequence ID" value="KKF92807.1"/>
    <property type="molecule type" value="Genomic_DNA"/>
</dbReference>
<dbReference type="OrthoDB" id="783096at2759"/>
<evidence type="ECO:0000259" key="2">
    <source>
        <dbReference type="Pfam" id="PF00149"/>
    </source>
</evidence>
<feature type="domain" description="Calcineurin-like phosphoesterase" evidence="2">
    <location>
        <begin position="51"/>
        <end position="299"/>
    </location>
</feature>
<gene>
    <name evidence="3" type="primary">PAP16</name>
    <name evidence="3" type="ORF">CFO_g4835</name>
</gene>
<accession>A0A0F8CPX2</accession>
<feature type="transmembrane region" description="Helical" evidence="1">
    <location>
        <begin position="6"/>
        <end position="26"/>
    </location>
</feature>
<reference evidence="3 4" key="1">
    <citation type="submission" date="2015-04" db="EMBL/GenBank/DDBJ databases">
        <title>Genome sequence of Ceratocystis platani, a major pathogen of plane trees.</title>
        <authorList>
            <person name="Belbahri L."/>
        </authorList>
    </citation>
    <scope>NUCLEOTIDE SEQUENCE [LARGE SCALE GENOMIC DNA]</scope>
    <source>
        <strain evidence="3 4">CFO</strain>
    </source>
</reference>
<protein>
    <submittedName>
        <fullName evidence="3">Putative inactive purple acid phosphatase 16</fullName>
    </submittedName>
</protein>
<dbReference type="AlphaFoldDB" id="A0A0F8CPX2"/>
<keyword evidence="1" id="KW-0472">Membrane</keyword>
<dbReference type="GO" id="GO:0005737">
    <property type="term" value="C:cytoplasm"/>
    <property type="evidence" value="ECO:0007669"/>
    <property type="project" value="TreeGrafter"/>
</dbReference>
<proteinExistence type="predicted"/>
<evidence type="ECO:0000313" key="4">
    <source>
        <dbReference type="Proteomes" id="UP000034841"/>
    </source>
</evidence>
<evidence type="ECO:0000256" key="1">
    <source>
        <dbReference type="SAM" id="Phobius"/>
    </source>
</evidence>